<dbReference type="InterPro" id="IPR013830">
    <property type="entry name" value="SGNH_hydro"/>
</dbReference>
<keyword evidence="5" id="KW-1185">Reference proteome</keyword>
<feature type="chain" id="PRO_5040851795" evidence="2">
    <location>
        <begin position="22"/>
        <end position="735"/>
    </location>
</feature>
<accession>A0A9W4DZ48</accession>
<dbReference type="PANTHER" id="PTHR43784">
    <property type="entry name" value="GDSL-LIKE LIPASE/ACYLHYDROLASE, PUTATIVE (AFU_ORTHOLOGUE AFUA_2G00820)-RELATED"/>
    <property type="match status" value="1"/>
</dbReference>
<dbReference type="InterPro" id="IPR053140">
    <property type="entry name" value="GDSL_Rv0518-like"/>
</dbReference>
<dbReference type="EMBL" id="CAJSLV010000070">
    <property type="protein sequence ID" value="CAG6396137.1"/>
    <property type="molecule type" value="Genomic_DNA"/>
</dbReference>
<evidence type="ECO:0000256" key="2">
    <source>
        <dbReference type="SAM" id="SignalP"/>
    </source>
</evidence>
<sequence>MRRYATLFVLFVLAAVFPLSAAAAAPVTAPATASPPAEPSAAEPETASAPARDGSWVGTWSAAANGGTGETGYAGYTIRNLVHTSVSGQRVRVKLSNAFGTKPVLFAHTTVGLQRLPGSAAIAPGTLRDVTFGGSRAVTIAAGEERYSDPVALPIADAANLFVTTYTPDPSGPVTYHSLGATTSYFATDGTDHASDTGADGLPSTTQSWHYVTEVDVEPVRAEAGAVVTLGDSITDGFNSTTDANRRWPDRLAARLSASHGPAAGFGVLNAGISGNRILLDGAGVAATTRLDRDVLQRSGARTLIVLEGINDIQQTPHQLDPNKIIAGLQEIADRAHTAGLRVLGGTVTPFEGWNTYDPDEEAARQGVNDWIRSSGAFDAVVDFDAAVRDPADPHRMLPEYDSGDHLHPGDVGYQAMADAIDLSALGRPGLVRPAPQGPPARSLSVAAAPARTVVIAGRPATVSFTSRATVQGPGTVRGTLSVALDGASRQSSFALPSQGRFAQLDLPQEVQVPATTAAGTHRVTFTVRTTTGGTATAEATLDVERVGCEQTDDACTLDLTAAYDHDSIASAAHPGDGDFDGLGWSYAAETLPAAGPVVLAGTPFAFPSGTDGADNTVTAHGQTLPLPGLHAGDLRLLSAASGGAVDATATVTYADGSTASLPLHVGDWATGPRTGEDVAVAAPYRYRADAGRDGPSVDVYADTLALDPARTPRSITLPDQTRLQLFAVTLHQGG</sequence>
<dbReference type="SUPFAM" id="SSF52266">
    <property type="entry name" value="SGNH hydrolase"/>
    <property type="match status" value="1"/>
</dbReference>
<dbReference type="CDD" id="cd01830">
    <property type="entry name" value="XynE_like"/>
    <property type="match status" value="1"/>
</dbReference>
<organism evidence="4 5">
    <name type="scientific">Actinacidiphila cocklensis</name>
    <dbReference type="NCBI Taxonomy" id="887465"/>
    <lineage>
        <taxon>Bacteria</taxon>
        <taxon>Bacillati</taxon>
        <taxon>Actinomycetota</taxon>
        <taxon>Actinomycetes</taxon>
        <taxon>Kitasatosporales</taxon>
        <taxon>Streptomycetaceae</taxon>
        <taxon>Actinacidiphila</taxon>
    </lineage>
</organism>
<evidence type="ECO:0000313" key="4">
    <source>
        <dbReference type="EMBL" id="CAG6396137.1"/>
    </source>
</evidence>
<protein>
    <submittedName>
        <fullName evidence="4">Lysophospholipase L1</fullName>
    </submittedName>
</protein>
<dbReference type="AlphaFoldDB" id="A0A9W4DZ48"/>
<proteinExistence type="predicted"/>
<name>A0A9W4DZ48_9ACTN</name>
<dbReference type="Gene3D" id="3.40.50.1110">
    <property type="entry name" value="SGNH hydrolase"/>
    <property type="match status" value="1"/>
</dbReference>
<dbReference type="Pfam" id="PF13472">
    <property type="entry name" value="Lipase_GDSL_2"/>
    <property type="match status" value="1"/>
</dbReference>
<evidence type="ECO:0000256" key="1">
    <source>
        <dbReference type="SAM" id="MobiDB-lite"/>
    </source>
</evidence>
<feature type="region of interest" description="Disordered" evidence="1">
    <location>
        <begin position="30"/>
        <end position="54"/>
    </location>
</feature>
<dbReference type="InterPro" id="IPR036514">
    <property type="entry name" value="SGNH_hydro_sf"/>
</dbReference>
<gene>
    <name evidence="4" type="ORF">SCOCK_40057</name>
</gene>
<feature type="domain" description="SGNH hydrolase-type esterase" evidence="3">
    <location>
        <begin position="230"/>
        <end position="416"/>
    </location>
</feature>
<evidence type="ECO:0000313" key="5">
    <source>
        <dbReference type="Proteomes" id="UP001152519"/>
    </source>
</evidence>
<keyword evidence="2" id="KW-0732">Signal</keyword>
<dbReference type="RefSeq" id="WP_251494013.1">
    <property type="nucleotide sequence ID" value="NZ_CAJSLV010000070.1"/>
</dbReference>
<dbReference type="Proteomes" id="UP001152519">
    <property type="component" value="Unassembled WGS sequence"/>
</dbReference>
<feature type="compositionally biased region" description="Low complexity" evidence="1">
    <location>
        <begin position="30"/>
        <end position="51"/>
    </location>
</feature>
<dbReference type="PANTHER" id="PTHR43784:SF2">
    <property type="entry name" value="GDSL-LIKE LIPASE_ACYLHYDROLASE, PUTATIVE (AFU_ORTHOLOGUE AFUA_2G00820)-RELATED"/>
    <property type="match status" value="1"/>
</dbReference>
<comment type="caution">
    <text evidence="4">The sequence shown here is derived from an EMBL/GenBank/DDBJ whole genome shotgun (WGS) entry which is preliminary data.</text>
</comment>
<feature type="signal peptide" evidence="2">
    <location>
        <begin position="1"/>
        <end position="21"/>
    </location>
</feature>
<reference evidence="4" key="1">
    <citation type="submission" date="2021-05" db="EMBL/GenBank/DDBJ databases">
        <authorList>
            <person name="Arsene-Ploetze F."/>
        </authorList>
    </citation>
    <scope>NUCLEOTIDE SEQUENCE</scope>
    <source>
        <strain evidence="4">DSM 42138</strain>
    </source>
</reference>
<evidence type="ECO:0000259" key="3">
    <source>
        <dbReference type="Pfam" id="PF13472"/>
    </source>
</evidence>